<keyword evidence="2" id="KW-1133">Transmembrane helix</keyword>
<keyword evidence="2" id="KW-0472">Membrane</keyword>
<gene>
    <name evidence="3" type="ORF">G1H10_01995</name>
</gene>
<dbReference type="Proteomes" id="UP000475214">
    <property type="component" value="Unassembled WGS sequence"/>
</dbReference>
<name>A0A6L9S1P9_9ACTN</name>
<dbReference type="EMBL" id="JAAGOA010000001">
    <property type="protein sequence ID" value="NED98936.1"/>
    <property type="molecule type" value="Genomic_DNA"/>
</dbReference>
<dbReference type="AlphaFoldDB" id="A0A6L9S1P9"/>
<sequence length="433" mass="46347">MNDRNLRALFEDALTDEPDGHAPVDDDIARGRALRTRRIRRRTGGIGVGAAALVAATLAVPASPLSLTNDDGGNPTQPATTPPEGLSDSATDREALQREMGEAVKDALADDVQINEQYGINFENFGYPSVSLELQRGDDADRTVVMDISLAPARPDLDQFQPCSDPPSDAWQDAENCEEGQDEDGRWRIMKTGSTDYRDVTIVEDDATSVIVEWNDNSDAGESPYGILSEEQAAAIADAVFAVGNQHDTAELMAGFDLVGTLEAWPDMRAALEQALDLGPLTPVAPDDAPDGAAYDPEAGATAYVDEQWQTGTIAARYATEGGLTVDVALWQVARLYDDACGSGLSECGGMPGYNDLNEADGGELVKGGRMFTPVSGLDITLDTGRAPEDGSNDEASNELNEKHTLAVDELSKLIRFQGGYRNQSDDSDHLYE</sequence>
<evidence type="ECO:0000313" key="3">
    <source>
        <dbReference type="EMBL" id="NED98936.1"/>
    </source>
</evidence>
<keyword evidence="4" id="KW-1185">Reference proteome</keyword>
<keyword evidence="2" id="KW-0812">Transmembrane</keyword>
<accession>A0A6L9S1P9</accession>
<comment type="caution">
    <text evidence="3">The sequence shown here is derived from an EMBL/GenBank/DDBJ whole genome shotgun (WGS) entry which is preliminary data.</text>
</comment>
<feature type="region of interest" description="Disordered" evidence="1">
    <location>
        <begin position="65"/>
        <end position="91"/>
    </location>
</feature>
<feature type="compositionally biased region" description="Polar residues" evidence="1">
    <location>
        <begin position="68"/>
        <end position="79"/>
    </location>
</feature>
<protein>
    <submittedName>
        <fullName evidence="3">Uncharacterized protein</fullName>
    </submittedName>
</protein>
<evidence type="ECO:0000313" key="4">
    <source>
        <dbReference type="Proteomes" id="UP000475214"/>
    </source>
</evidence>
<organism evidence="3 4">
    <name type="scientific">Phytoactinopolyspora halotolerans</name>
    <dbReference type="NCBI Taxonomy" id="1981512"/>
    <lineage>
        <taxon>Bacteria</taxon>
        <taxon>Bacillati</taxon>
        <taxon>Actinomycetota</taxon>
        <taxon>Actinomycetes</taxon>
        <taxon>Jiangellales</taxon>
        <taxon>Jiangellaceae</taxon>
        <taxon>Phytoactinopolyspora</taxon>
    </lineage>
</organism>
<dbReference type="RefSeq" id="WP_163731827.1">
    <property type="nucleotide sequence ID" value="NZ_JAAGOA010000001.1"/>
</dbReference>
<feature type="region of interest" description="Disordered" evidence="1">
    <location>
        <begin position="379"/>
        <end position="403"/>
    </location>
</feature>
<reference evidence="3 4" key="1">
    <citation type="submission" date="2020-02" db="EMBL/GenBank/DDBJ databases">
        <authorList>
            <person name="Li X.-J."/>
            <person name="Han X.-M."/>
        </authorList>
    </citation>
    <scope>NUCLEOTIDE SEQUENCE [LARGE SCALE GENOMIC DNA]</scope>
    <source>
        <strain evidence="3 4">CCTCC AB 2017055</strain>
    </source>
</reference>
<proteinExistence type="predicted"/>
<evidence type="ECO:0000256" key="2">
    <source>
        <dbReference type="SAM" id="Phobius"/>
    </source>
</evidence>
<evidence type="ECO:0000256" key="1">
    <source>
        <dbReference type="SAM" id="MobiDB-lite"/>
    </source>
</evidence>
<feature type="transmembrane region" description="Helical" evidence="2">
    <location>
        <begin position="45"/>
        <end position="67"/>
    </location>
</feature>